<reference evidence="2 3" key="1">
    <citation type="submission" date="2016-10" db="EMBL/GenBank/DDBJ databases">
        <authorList>
            <person name="de Groot N.N."/>
        </authorList>
    </citation>
    <scope>NUCLEOTIDE SEQUENCE [LARGE SCALE GENOMIC DNA]</scope>
    <source>
        <strain evidence="2 3">KHGC13</strain>
    </source>
</reference>
<evidence type="ECO:0000313" key="2">
    <source>
        <dbReference type="EMBL" id="SFU30992.1"/>
    </source>
</evidence>
<dbReference type="Gene3D" id="3.30.1330.30">
    <property type="match status" value="1"/>
</dbReference>
<dbReference type="STRING" id="155865.SAMN05216515_105103"/>
<evidence type="ECO:0000259" key="1">
    <source>
        <dbReference type="Pfam" id="PF01248"/>
    </source>
</evidence>
<accession>A0A1I7F4B9</accession>
<dbReference type="SUPFAM" id="SSF55315">
    <property type="entry name" value="L30e-like"/>
    <property type="match status" value="1"/>
</dbReference>
<name>A0A1I7F4B9_9FIRM</name>
<sequence length="115" mass="12430">MTASSKMLSYLGFARKSGNLMRGYNTCLSLVEGGKVRLLIVAEDGAEGTKKRFRQKCAVSGTAFRIYGNSDELSRMTGGGGTVYAVTDENFANVIIREIDRTGSEGEMCNDEKGI</sequence>
<dbReference type="Proteomes" id="UP000198817">
    <property type="component" value="Unassembled WGS sequence"/>
</dbReference>
<dbReference type="OrthoDB" id="9794863at2"/>
<dbReference type="RefSeq" id="WP_143096017.1">
    <property type="nucleotide sequence ID" value="NZ_FOWF01000005.1"/>
</dbReference>
<feature type="domain" description="Ribosomal protein eL8/eL30/eS12/Gadd45" evidence="1">
    <location>
        <begin position="6"/>
        <end position="78"/>
    </location>
</feature>
<dbReference type="InterPro" id="IPR029064">
    <property type="entry name" value="Ribosomal_eL30-like_sf"/>
</dbReference>
<gene>
    <name evidence="2" type="ORF">SAMN05216508_101249</name>
</gene>
<keyword evidence="2" id="KW-0689">Ribosomal protein</keyword>
<dbReference type="EMBL" id="FPBT01000001">
    <property type="protein sequence ID" value="SFU30992.1"/>
    <property type="molecule type" value="Genomic_DNA"/>
</dbReference>
<evidence type="ECO:0000313" key="3">
    <source>
        <dbReference type="Proteomes" id="UP000198817"/>
    </source>
</evidence>
<dbReference type="AlphaFoldDB" id="A0A1I7F4B9"/>
<keyword evidence="2" id="KW-0687">Ribonucleoprotein</keyword>
<dbReference type="GO" id="GO:0005840">
    <property type="term" value="C:ribosome"/>
    <property type="evidence" value="ECO:0007669"/>
    <property type="project" value="UniProtKB-KW"/>
</dbReference>
<organism evidence="2 3">
    <name type="scientific">Eubacterium pyruvativorans</name>
    <dbReference type="NCBI Taxonomy" id="155865"/>
    <lineage>
        <taxon>Bacteria</taxon>
        <taxon>Bacillati</taxon>
        <taxon>Bacillota</taxon>
        <taxon>Clostridia</taxon>
        <taxon>Eubacteriales</taxon>
        <taxon>Eubacteriaceae</taxon>
        <taxon>Eubacterium</taxon>
    </lineage>
</organism>
<proteinExistence type="predicted"/>
<dbReference type="Pfam" id="PF01248">
    <property type="entry name" value="Ribosomal_L7Ae"/>
    <property type="match status" value="1"/>
</dbReference>
<keyword evidence="3" id="KW-1185">Reference proteome</keyword>
<protein>
    <submittedName>
        <fullName evidence="2">LSU ribosomal protein L7AE</fullName>
    </submittedName>
</protein>
<dbReference type="InterPro" id="IPR004038">
    <property type="entry name" value="Ribosomal_eL8/eL30/eS12/Gad45"/>
</dbReference>